<dbReference type="STRING" id="29172.A0A0D8XK33"/>
<dbReference type="Pfam" id="PF00226">
    <property type="entry name" value="DnaJ"/>
    <property type="match status" value="1"/>
</dbReference>
<dbReference type="SUPFAM" id="SSF46565">
    <property type="entry name" value="Chaperone J-domain"/>
    <property type="match status" value="1"/>
</dbReference>
<keyword evidence="5" id="KW-1185">Reference proteome</keyword>
<dbReference type="PANTHER" id="PTHR44145:SF3">
    <property type="entry name" value="DNAJ HOMOLOG SUBFAMILY A MEMBER 3, MITOCHONDRIAL"/>
    <property type="match status" value="1"/>
</dbReference>
<evidence type="ECO:0000313" key="4">
    <source>
        <dbReference type="EMBL" id="KJH44189.1"/>
    </source>
</evidence>
<protein>
    <submittedName>
        <fullName evidence="4">DnaJ domain protein</fullName>
    </submittedName>
</protein>
<keyword evidence="1" id="KW-0143">Chaperone</keyword>
<dbReference type="CDD" id="cd06257">
    <property type="entry name" value="DnaJ"/>
    <property type="match status" value="1"/>
</dbReference>
<dbReference type="PROSITE" id="PS50076">
    <property type="entry name" value="DNAJ_2"/>
    <property type="match status" value="1"/>
</dbReference>
<accession>A0A0D8XK33</accession>
<keyword evidence="2" id="KW-0472">Membrane</keyword>
<dbReference type="Proteomes" id="UP000053766">
    <property type="component" value="Unassembled WGS sequence"/>
</dbReference>
<keyword evidence="2" id="KW-0812">Transmembrane</keyword>
<dbReference type="PANTHER" id="PTHR44145">
    <property type="entry name" value="DNAJ HOMOLOG SUBFAMILY A MEMBER 3, MITOCHONDRIAL"/>
    <property type="match status" value="1"/>
</dbReference>
<dbReference type="OrthoDB" id="376357at2759"/>
<evidence type="ECO:0000313" key="5">
    <source>
        <dbReference type="Proteomes" id="UP000053766"/>
    </source>
</evidence>
<dbReference type="InterPro" id="IPR036869">
    <property type="entry name" value="J_dom_sf"/>
</dbReference>
<organism evidence="4 5">
    <name type="scientific">Dictyocaulus viviparus</name>
    <name type="common">Bovine lungworm</name>
    <dbReference type="NCBI Taxonomy" id="29172"/>
    <lineage>
        <taxon>Eukaryota</taxon>
        <taxon>Metazoa</taxon>
        <taxon>Ecdysozoa</taxon>
        <taxon>Nematoda</taxon>
        <taxon>Chromadorea</taxon>
        <taxon>Rhabditida</taxon>
        <taxon>Rhabditina</taxon>
        <taxon>Rhabditomorpha</taxon>
        <taxon>Strongyloidea</taxon>
        <taxon>Metastrongylidae</taxon>
        <taxon>Dictyocaulus</taxon>
    </lineage>
</organism>
<dbReference type="AlphaFoldDB" id="A0A0D8XK33"/>
<evidence type="ECO:0000256" key="1">
    <source>
        <dbReference type="ARBA" id="ARBA00023186"/>
    </source>
</evidence>
<feature type="domain" description="J" evidence="3">
    <location>
        <begin position="25"/>
        <end position="91"/>
    </location>
</feature>
<proteinExistence type="predicted"/>
<dbReference type="Gene3D" id="1.10.287.110">
    <property type="entry name" value="DnaJ domain"/>
    <property type="match status" value="1"/>
</dbReference>
<evidence type="ECO:0000256" key="2">
    <source>
        <dbReference type="SAM" id="Phobius"/>
    </source>
</evidence>
<dbReference type="SMART" id="SM00271">
    <property type="entry name" value="DnaJ"/>
    <property type="match status" value="1"/>
</dbReference>
<reference evidence="5" key="2">
    <citation type="journal article" date="2016" name="Sci. Rep.">
        <title>Dictyocaulus viviparus genome, variome and transcriptome elucidate lungworm biology and support future intervention.</title>
        <authorList>
            <person name="McNulty S.N."/>
            <person name="Strube C."/>
            <person name="Rosa B.A."/>
            <person name="Martin J.C."/>
            <person name="Tyagi R."/>
            <person name="Choi Y.J."/>
            <person name="Wang Q."/>
            <person name="Hallsworth Pepin K."/>
            <person name="Zhang X."/>
            <person name="Ozersky P."/>
            <person name="Wilson R.K."/>
            <person name="Sternberg P.W."/>
            <person name="Gasser R.B."/>
            <person name="Mitreva M."/>
        </authorList>
    </citation>
    <scope>NUCLEOTIDE SEQUENCE [LARGE SCALE GENOMIC DNA]</scope>
    <source>
        <strain evidence="5">HannoverDv2000</strain>
    </source>
</reference>
<dbReference type="EMBL" id="KN716492">
    <property type="protein sequence ID" value="KJH44189.1"/>
    <property type="molecule type" value="Genomic_DNA"/>
</dbReference>
<feature type="transmembrane region" description="Helical" evidence="2">
    <location>
        <begin position="221"/>
        <end position="239"/>
    </location>
</feature>
<evidence type="ECO:0000259" key="3">
    <source>
        <dbReference type="PROSITE" id="PS50076"/>
    </source>
</evidence>
<dbReference type="InterPro" id="IPR001623">
    <property type="entry name" value="DnaJ_domain"/>
</dbReference>
<reference evidence="4 5" key="1">
    <citation type="submission" date="2013-11" db="EMBL/GenBank/DDBJ databases">
        <title>Draft genome of the bovine lungworm Dictyocaulus viviparus.</title>
        <authorList>
            <person name="Mitreva M."/>
        </authorList>
    </citation>
    <scope>NUCLEOTIDE SEQUENCE [LARGE SCALE GENOMIC DNA]</scope>
    <source>
        <strain evidence="4 5">HannoverDv2000</strain>
    </source>
</reference>
<sequence length="243" mass="29115">MSRVLIHLNRNSFSRRTFVSEPFVDHYAVLGLHPGASLKEIKEAYYNLSKQYHPDRNRDNKEEAAAKFLQVSLAYEILGSDEKRRIYDMTRIRTSSDLSSSTRQNSTFSPTKEYTDIDIDYKSLEHFQRQTRRRKQFHSRFNMPEEFYAEFGGKKPVYESEYDPLKVFVHKDSRTQQREKEEFIRQIQLEQERQQMKYPIPTFEQLLREKRKKEQEENRKHAIGVLMFATVGLALYLISRTIR</sequence>
<name>A0A0D8XK33_DICVI</name>
<dbReference type="InterPro" id="IPR051938">
    <property type="entry name" value="Apopto_cytoskel_mod"/>
</dbReference>
<dbReference type="FunFam" id="1.10.287.110:FF:000221">
    <property type="entry name" value="Protein CBR-DNJ-18"/>
    <property type="match status" value="1"/>
</dbReference>
<dbReference type="PRINTS" id="PR00625">
    <property type="entry name" value="JDOMAIN"/>
</dbReference>
<gene>
    <name evidence="4" type="ORF">DICVIV_09790</name>
</gene>
<keyword evidence="2" id="KW-1133">Transmembrane helix</keyword>